<evidence type="ECO:0000256" key="1">
    <source>
        <dbReference type="ARBA" id="ARBA00001946"/>
    </source>
</evidence>
<evidence type="ECO:0000256" key="2">
    <source>
        <dbReference type="ARBA" id="ARBA00006734"/>
    </source>
</evidence>
<dbReference type="EMBL" id="NJES01000043">
    <property type="protein sequence ID" value="PHH79510.1"/>
    <property type="molecule type" value="Genomic_DNA"/>
</dbReference>
<keyword evidence="7" id="KW-0677">Repeat</keyword>
<gene>
    <name evidence="16" type="ORF">CDD80_4621</name>
</gene>
<keyword evidence="5" id="KW-0637">Prenyltransferase</keyword>
<dbReference type="InterPro" id="IPR002088">
    <property type="entry name" value="Prenyl_trans_a"/>
</dbReference>
<dbReference type="AlphaFoldDB" id="A0A2C5ZI72"/>
<keyword evidence="8" id="KW-0460">Magnesium</keyword>
<comment type="similarity">
    <text evidence="2">Belongs to the protein prenyltransferase subunit alpha family.</text>
</comment>
<evidence type="ECO:0000256" key="4">
    <source>
        <dbReference type="ARBA" id="ARBA00012702"/>
    </source>
</evidence>
<evidence type="ECO:0000259" key="15">
    <source>
        <dbReference type="PROSITE" id="PS50177"/>
    </source>
</evidence>
<dbReference type="GO" id="GO:0005965">
    <property type="term" value="C:protein farnesyltransferase complex"/>
    <property type="evidence" value="ECO:0007669"/>
    <property type="project" value="TreeGrafter"/>
</dbReference>
<dbReference type="PROSITE" id="PS51147">
    <property type="entry name" value="PFTA"/>
    <property type="match status" value="5"/>
</dbReference>
<dbReference type="Pfam" id="PF01239">
    <property type="entry name" value="PPTA"/>
    <property type="match status" value="5"/>
</dbReference>
<evidence type="ECO:0000256" key="14">
    <source>
        <dbReference type="SAM" id="MobiDB-lite"/>
    </source>
</evidence>
<evidence type="ECO:0000256" key="3">
    <source>
        <dbReference type="ARBA" id="ARBA00012700"/>
    </source>
</evidence>
<dbReference type="Gene3D" id="1.25.40.120">
    <property type="entry name" value="Protein prenylyltransferase"/>
    <property type="match status" value="1"/>
</dbReference>
<dbReference type="InterPro" id="IPR018222">
    <property type="entry name" value="Nuclear_transport_factor_2_euk"/>
</dbReference>
<evidence type="ECO:0000313" key="17">
    <source>
        <dbReference type="Proteomes" id="UP000226431"/>
    </source>
</evidence>
<evidence type="ECO:0000313" key="16">
    <source>
        <dbReference type="EMBL" id="PHH79510.1"/>
    </source>
</evidence>
<feature type="compositionally biased region" description="Basic and acidic residues" evidence="14">
    <location>
        <begin position="210"/>
        <end position="219"/>
    </location>
</feature>
<name>A0A2C5ZI72_9HYPO</name>
<dbReference type="InterPro" id="IPR032710">
    <property type="entry name" value="NTF2-like_dom_sf"/>
</dbReference>
<feature type="region of interest" description="Disordered" evidence="14">
    <location>
        <begin position="172"/>
        <end position="226"/>
    </location>
</feature>
<evidence type="ECO:0000256" key="7">
    <source>
        <dbReference type="ARBA" id="ARBA00022737"/>
    </source>
</evidence>
<evidence type="ECO:0000256" key="10">
    <source>
        <dbReference type="ARBA" id="ARBA00041392"/>
    </source>
</evidence>
<evidence type="ECO:0000256" key="11">
    <source>
        <dbReference type="ARBA" id="ARBA00042436"/>
    </source>
</evidence>
<evidence type="ECO:0000256" key="8">
    <source>
        <dbReference type="ARBA" id="ARBA00022842"/>
    </source>
</evidence>
<dbReference type="PANTHER" id="PTHR11129:SF1">
    <property type="entry name" value="PROTEIN FARNESYLTRANSFERASE_GERANYLGERANYLTRANSFERASE TYPE-1 SUBUNIT ALPHA"/>
    <property type="match status" value="1"/>
</dbReference>
<evidence type="ECO:0000256" key="6">
    <source>
        <dbReference type="ARBA" id="ARBA00022679"/>
    </source>
</evidence>
<dbReference type="GO" id="GO:0005953">
    <property type="term" value="C:CAAX-protein geranylgeranyltransferase complex"/>
    <property type="evidence" value="ECO:0007669"/>
    <property type="project" value="TreeGrafter"/>
</dbReference>
<dbReference type="EC" id="2.5.1.59" evidence="3"/>
<keyword evidence="6" id="KW-0808">Transferase</keyword>
<dbReference type="GO" id="GO:0004662">
    <property type="term" value="F:CAAX-protein geranylgeranyltransferase activity"/>
    <property type="evidence" value="ECO:0007669"/>
    <property type="project" value="UniProtKB-EC"/>
</dbReference>
<dbReference type="STRING" id="2004952.A0A2C5ZI72"/>
<keyword evidence="17" id="KW-1185">Reference proteome</keyword>
<dbReference type="Gene3D" id="3.10.450.50">
    <property type="match status" value="1"/>
</dbReference>
<comment type="cofactor">
    <cofactor evidence="1">
        <name>Mg(2+)</name>
        <dbReference type="ChEBI" id="CHEBI:18420"/>
    </cofactor>
</comment>
<evidence type="ECO:0000256" key="5">
    <source>
        <dbReference type="ARBA" id="ARBA00022602"/>
    </source>
</evidence>
<dbReference type="PROSITE" id="PS50177">
    <property type="entry name" value="NTF2_DOMAIN"/>
    <property type="match status" value="1"/>
</dbReference>
<dbReference type="OrthoDB" id="272289at2759"/>
<evidence type="ECO:0000256" key="12">
    <source>
        <dbReference type="ARBA" id="ARBA00043086"/>
    </source>
</evidence>
<sequence length="686" mass="78121">MTLPNADTQVKTSSEAAETFVSHYYRALNTRAALQPFYVNSSTRYSIQADISINGKVLSTPDDYSSLLQTQGPDVNYEVESLDAHVINPTFALNAPDHLHDEARIDRNGGRMSIAVTAMGRMSLGKGREALQTPFNETFVLVPNWDVMTRNPPRAAKRWLIMSQNFRALSNHEHSLVMPNKPKSSAKASNSETHTQLPVHPKPSPASETVEQRSQERRKLTNPLEQRVRDIGLSNLSPAEKKTYAHLRLIQPVTENRLPLTAKAEREFWKVVAKDGLAARRLRPRYSWGKDRTGREVGSYSPDELERRSISLARLTALDILHRGFLARARIEGRDIDAKDIEEEKARRVAMSDLRRELYGFTDGALARDPEWDDVVPILQSEPEDALAKIAYPEDYAEAVSYLRAVMADDERSPRCLRLTERVISMNPAHYTVWLYRFRLVCSLSIDIPEEIRWLDELALDNLKNYQIWHHRQLLIEHHYPTIATDHGAVRALGKSETTFIATILEKDTKNYHVWSYRQYLVEKLGLWTATELASTQSFIEEDVRNNSAWSHRFFVVFSDPAVSTPGATATARDDKVPASIIDRELAYAQEKILLAPQNQSGWNYLRGVLAKGGRDVVSMAAFADRFVQGLGQENESVGSSHALDLLADVYKEQGDLDRARLCLQRLWEKWDPVREGYWKYRAKEL</sequence>
<evidence type="ECO:0000256" key="9">
    <source>
        <dbReference type="ARBA" id="ARBA00040965"/>
    </source>
</evidence>
<protein>
    <recommendedName>
        <fullName evidence="9">Protein farnesyltransferase/geranylgeranyltransferase type-1 subunit alpha</fullName>
        <ecNumber evidence="4">2.5.1.58</ecNumber>
        <ecNumber evidence="3">2.5.1.59</ecNumber>
    </recommendedName>
    <alternativeName>
        <fullName evidence="12">CAAX farnesyltransferase subunit alpha</fullName>
    </alternativeName>
    <alternativeName>
        <fullName evidence="11">FTase-alpha</fullName>
    </alternativeName>
    <alternativeName>
        <fullName evidence="10">Ras proteins prenyltransferase subunit alpha</fullName>
    </alternativeName>
    <alternativeName>
        <fullName evidence="13">Type I protein geranyl-geranyltransferase subunit alpha</fullName>
    </alternativeName>
</protein>
<accession>A0A2C5ZI72</accession>
<evidence type="ECO:0000256" key="13">
    <source>
        <dbReference type="ARBA" id="ARBA00043219"/>
    </source>
</evidence>
<dbReference type="PANTHER" id="PTHR11129">
    <property type="entry name" value="PROTEIN FARNESYLTRANSFERASE ALPHA SUBUNIT/RAB GERANYLGERANYL TRANSFERASE ALPHA SUBUNIT"/>
    <property type="match status" value="1"/>
</dbReference>
<organism evidence="16 17">
    <name type="scientific">Ophiocordyceps camponoti-rufipedis</name>
    <dbReference type="NCBI Taxonomy" id="2004952"/>
    <lineage>
        <taxon>Eukaryota</taxon>
        <taxon>Fungi</taxon>
        <taxon>Dikarya</taxon>
        <taxon>Ascomycota</taxon>
        <taxon>Pezizomycotina</taxon>
        <taxon>Sordariomycetes</taxon>
        <taxon>Hypocreomycetidae</taxon>
        <taxon>Hypocreales</taxon>
        <taxon>Ophiocordycipitaceae</taxon>
        <taxon>Ophiocordyceps</taxon>
    </lineage>
</organism>
<proteinExistence type="inferred from homology"/>
<comment type="caution">
    <text evidence="16">The sequence shown here is derived from an EMBL/GenBank/DDBJ whole genome shotgun (WGS) entry which is preliminary data.</text>
</comment>
<feature type="compositionally biased region" description="Low complexity" evidence="14">
    <location>
        <begin position="179"/>
        <end position="191"/>
    </location>
</feature>
<feature type="domain" description="NTF2" evidence="15">
    <location>
        <begin position="16"/>
        <end position="168"/>
    </location>
</feature>
<dbReference type="Proteomes" id="UP000226431">
    <property type="component" value="Unassembled WGS sequence"/>
</dbReference>
<reference evidence="16 17" key="1">
    <citation type="submission" date="2017-06" db="EMBL/GenBank/DDBJ databases">
        <title>Ant-infecting Ophiocordyceps genomes reveal a high diversity of potential behavioral manipulation genes and a possible major role for enterotoxins.</title>
        <authorList>
            <person name="De Bekker C."/>
            <person name="Evans H.C."/>
            <person name="Brachmann A."/>
            <person name="Hughes D.P."/>
        </authorList>
    </citation>
    <scope>NUCLEOTIDE SEQUENCE [LARGE SCALE GENOMIC DNA]</scope>
    <source>
        <strain evidence="16 17">Map16</strain>
    </source>
</reference>
<dbReference type="SUPFAM" id="SSF54427">
    <property type="entry name" value="NTF2-like"/>
    <property type="match status" value="1"/>
</dbReference>
<dbReference type="SUPFAM" id="SSF48439">
    <property type="entry name" value="Protein prenylyltransferase"/>
    <property type="match status" value="1"/>
</dbReference>
<dbReference type="GO" id="GO:0004660">
    <property type="term" value="F:protein farnesyltransferase activity"/>
    <property type="evidence" value="ECO:0007669"/>
    <property type="project" value="UniProtKB-EC"/>
</dbReference>
<dbReference type="EC" id="2.5.1.58" evidence="4"/>